<keyword evidence="8" id="KW-1185">Reference proteome</keyword>
<dbReference type="FunFam" id="2.40.50.1070:FF:000003">
    <property type="entry name" value="23S rRNA (Uracil-5-)-methyltransferase RumA"/>
    <property type="match status" value="1"/>
</dbReference>
<dbReference type="CDD" id="cd02440">
    <property type="entry name" value="AdoMet_MTases"/>
    <property type="match status" value="1"/>
</dbReference>
<dbReference type="PROSITE" id="PS51687">
    <property type="entry name" value="SAM_MT_RNA_M5U"/>
    <property type="match status" value="1"/>
</dbReference>
<dbReference type="InterPro" id="IPR012340">
    <property type="entry name" value="NA-bd_OB-fold"/>
</dbReference>
<dbReference type="PANTHER" id="PTHR11061">
    <property type="entry name" value="RNA M5U METHYLTRANSFERASE"/>
    <property type="match status" value="1"/>
</dbReference>
<dbReference type="PROSITE" id="PS01231">
    <property type="entry name" value="TRMA_2"/>
    <property type="match status" value="1"/>
</dbReference>
<keyword evidence="2 4" id="KW-0808">Transferase</keyword>
<evidence type="ECO:0000313" key="7">
    <source>
        <dbReference type="EMBL" id="PMC57999.1"/>
    </source>
</evidence>
<sequence>MTSLRKFKVNEELVGVVDDLSSRGTGVLKIEGYPFFVEGVLPGEEVKVKVTKVTPKHGYAEALEILKESSDRVELKDPVGQLIGTMSLQHLNYPAQLDYKTNSVQQVFKRIGKFEGANVKPTIGMENPWEYRNKAQVPVRLVNGELHTGFYKQGSHDLVPVENFHIQDPVIDETIVKVRDILRKYRIEPYNEQNGQGDIRHVVVKRGYYTHEIMIVLVANKDTLPHQEKIIEEIKKEVPELVSLVLNINKRNTNVILGRESHVLWGRSEYQDQILGLTFSISAQSFFQVNTLQAERLYEEALKVADISPDDIVMDAYCGIGSITLCLAKHAKHVYGMEVVKEAIDMAKENAKINHLHNVTFEAGRAEDVLPRWDQEGIQFDVAVVDPPRKGLATSFIDVLTKQQPKRIVYVSCNPATCARDCRLIADQGYTLESVQPVDLFPQTPHVECIVLMEKVAD</sequence>
<reference evidence="7 8" key="1">
    <citation type="submission" date="2017-09" db="EMBL/GenBank/DDBJ databases">
        <title>Bacterial strain isolated from the female urinary microbiota.</title>
        <authorList>
            <person name="Thomas-White K."/>
            <person name="Kumar N."/>
            <person name="Forster S."/>
            <person name="Putonti C."/>
            <person name="Lawley T."/>
            <person name="Wolfe A.J."/>
        </authorList>
    </citation>
    <scope>NUCLEOTIDE SEQUENCE [LARGE SCALE GENOMIC DNA]</scope>
    <source>
        <strain evidence="7 8">UMB0852</strain>
    </source>
</reference>
<dbReference type="InterPro" id="IPR010280">
    <property type="entry name" value="U5_MeTrfase_fam"/>
</dbReference>
<dbReference type="PROSITE" id="PS01230">
    <property type="entry name" value="TRMA_1"/>
    <property type="match status" value="1"/>
</dbReference>
<dbReference type="STRING" id="84521.SAMN04487994_10743"/>
<dbReference type="OrthoDB" id="9804590at2"/>
<evidence type="ECO:0000256" key="3">
    <source>
        <dbReference type="ARBA" id="ARBA00022691"/>
    </source>
</evidence>
<accession>A0A2N6SLT5</accession>
<protein>
    <submittedName>
        <fullName evidence="7">23S rRNA (Uracil(1939)-C(5))-methyltransferase RlmD</fullName>
    </submittedName>
</protein>
<dbReference type="SUPFAM" id="SSF50249">
    <property type="entry name" value="Nucleic acid-binding proteins"/>
    <property type="match status" value="1"/>
</dbReference>
<dbReference type="PANTHER" id="PTHR11061:SF30">
    <property type="entry name" value="TRNA (URACIL(54)-C(5))-METHYLTRANSFERASE"/>
    <property type="match status" value="1"/>
</dbReference>
<dbReference type="Pfam" id="PF01938">
    <property type="entry name" value="TRAM"/>
    <property type="match status" value="1"/>
</dbReference>
<feature type="active site" description="Nucleophile" evidence="4">
    <location>
        <position position="413"/>
    </location>
</feature>
<dbReference type="Gene3D" id="2.40.50.140">
    <property type="entry name" value="Nucleic acid-binding proteins"/>
    <property type="match status" value="1"/>
</dbReference>
<evidence type="ECO:0000256" key="1">
    <source>
        <dbReference type="ARBA" id="ARBA00022603"/>
    </source>
</evidence>
<comment type="caution">
    <text evidence="7">The sequence shown here is derived from an EMBL/GenBank/DDBJ whole genome shotgun (WGS) entry which is preliminary data.</text>
</comment>
<feature type="binding site" evidence="4">
    <location>
        <position position="386"/>
    </location>
    <ligand>
        <name>S-adenosyl-L-methionine</name>
        <dbReference type="ChEBI" id="CHEBI:59789"/>
    </ligand>
</feature>
<dbReference type="InterPro" id="IPR030391">
    <property type="entry name" value="MeTrfase_TrmA_CS"/>
</dbReference>
<dbReference type="PROSITE" id="PS50926">
    <property type="entry name" value="TRAM"/>
    <property type="match status" value="1"/>
</dbReference>
<dbReference type="InterPro" id="IPR030390">
    <property type="entry name" value="MeTrfase_TrmA_AS"/>
</dbReference>
<dbReference type="Gene3D" id="2.40.50.1070">
    <property type="match status" value="1"/>
</dbReference>
<name>A0A2N6SLT5_9LACT</name>
<evidence type="ECO:0000256" key="2">
    <source>
        <dbReference type="ARBA" id="ARBA00022679"/>
    </source>
</evidence>
<evidence type="ECO:0000259" key="6">
    <source>
        <dbReference type="PROSITE" id="PS50926"/>
    </source>
</evidence>
<dbReference type="FunFam" id="3.40.50.150:FF:000009">
    <property type="entry name" value="23S rRNA (Uracil(1939)-C(5))-methyltransferase RlmD"/>
    <property type="match status" value="1"/>
</dbReference>
<dbReference type="Proteomes" id="UP000235682">
    <property type="component" value="Unassembled WGS sequence"/>
</dbReference>
<feature type="domain" description="TRAM" evidence="6">
    <location>
        <begin position="6"/>
        <end position="64"/>
    </location>
</feature>
<dbReference type="RefSeq" id="WP_102227692.1">
    <property type="nucleotide sequence ID" value="NZ_PNFY01000013.1"/>
</dbReference>
<evidence type="ECO:0000313" key="8">
    <source>
        <dbReference type="Proteomes" id="UP000235682"/>
    </source>
</evidence>
<dbReference type="InterPro" id="IPR029063">
    <property type="entry name" value="SAM-dependent_MTases_sf"/>
</dbReference>
<feature type="binding site" evidence="4">
    <location>
        <position position="317"/>
    </location>
    <ligand>
        <name>S-adenosyl-L-methionine</name>
        <dbReference type="ChEBI" id="CHEBI:59789"/>
    </ligand>
</feature>
<dbReference type="SUPFAM" id="SSF53335">
    <property type="entry name" value="S-adenosyl-L-methionine-dependent methyltransferases"/>
    <property type="match status" value="1"/>
</dbReference>
<dbReference type="EMBL" id="PNHE01000030">
    <property type="protein sequence ID" value="PMC57999.1"/>
    <property type="molecule type" value="Genomic_DNA"/>
</dbReference>
<keyword evidence="1 4" id="KW-0489">Methyltransferase</keyword>
<dbReference type="Pfam" id="PF05958">
    <property type="entry name" value="tRNA_U5-meth_tr"/>
    <property type="match status" value="1"/>
</dbReference>
<keyword evidence="3 4" id="KW-0949">S-adenosyl-L-methionine</keyword>
<feature type="active site" evidence="5">
    <location>
        <position position="413"/>
    </location>
</feature>
<feature type="binding site" evidence="4">
    <location>
        <position position="338"/>
    </location>
    <ligand>
        <name>S-adenosyl-L-methionine</name>
        <dbReference type="ChEBI" id="CHEBI:59789"/>
    </ligand>
</feature>
<gene>
    <name evidence="7" type="ORF">CJ205_06610</name>
</gene>
<dbReference type="GO" id="GO:0070041">
    <property type="term" value="F:rRNA (uridine-C5-)-methyltransferase activity"/>
    <property type="evidence" value="ECO:0007669"/>
    <property type="project" value="TreeGrafter"/>
</dbReference>
<evidence type="ECO:0000256" key="5">
    <source>
        <dbReference type="PROSITE-ProRule" id="PRU10015"/>
    </source>
</evidence>
<dbReference type="GO" id="GO:0070475">
    <property type="term" value="P:rRNA base methylation"/>
    <property type="evidence" value="ECO:0007669"/>
    <property type="project" value="TreeGrafter"/>
</dbReference>
<proteinExistence type="inferred from homology"/>
<dbReference type="Gene3D" id="3.40.50.150">
    <property type="entry name" value="Vaccinia Virus protein VP39"/>
    <property type="match status" value="1"/>
</dbReference>
<dbReference type="NCBIfam" id="TIGR00479">
    <property type="entry name" value="rumA"/>
    <property type="match status" value="1"/>
</dbReference>
<feature type="binding site" evidence="4">
    <location>
        <position position="288"/>
    </location>
    <ligand>
        <name>S-adenosyl-L-methionine</name>
        <dbReference type="ChEBI" id="CHEBI:59789"/>
    </ligand>
</feature>
<comment type="similarity">
    <text evidence="4">Belongs to the class I-like SAM-binding methyltransferase superfamily. RNA M5U methyltransferase family.</text>
</comment>
<dbReference type="InterPro" id="IPR002792">
    <property type="entry name" value="TRAM_dom"/>
</dbReference>
<organism evidence="7 8">
    <name type="scientific">Dolosicoccus paucivorans</name>
    <dbReference type="NCBI Taxonomy" id="84521"/>
    <lineage>
        <taxon>Bacteria</taxon>
        <taxon>Bacillati</taxon>
        <taxon>Bacillota</taxon>
        <taxon>Bacilli</taxon>
        <taxon>Lactobacillales</taxon>
        <taxon>Aerococcaceae</taxon>
        <taxon>Dolosicoccus</taxon>
    </lineage>
</organism>
<evidence type="ECO:0000256" key="4">
    <source>
        <dbReference type="PROSITE-ProRule" id="PRU01024"/>
    </source>
</evidence>
<dbReference type="AlphaFoldDB" id="A0A2N6SLT5"/>